<feature type="transmembrane region" description="Helical" evidence="6">
    <location>
        <begin position="7"/>
        <end position="28"/>
    </location>
</feature>
<protein>
    <recommendedName>
        <fullName evidence="7">MARVEL domain-containing protein</fullName>
    </recommendedName>
</protein>
<dbReference type="EMBL" id="KI669459">
    <property type="protein sequence ID" value="OCF62280.1"/>
    <property type="molecule type" value="Genomic_DNA"/>
</dbReference>
<dbReference type="PANTHER" id="PTHR37451">
    <property type="entry name" value="MARVEL DOMAIN"/>
    <property type="match status" value="1"/>
</dbReference>
<keyword evidence="2 6" id="KW-0812">Transmembrane</keyword>
<keyword evidence="4 6" id="KW-0472">Membrane</keyword>
<keyword evidence="9" id="KW-1185">Reference proteome</keyword>
<accession>A0A1B9J3D2</accession>
<comment type="subcellular location">
    <subcellularLocation>
        <location evidence="1">Membrane</location>
        <topology evidence="1">Multi-pass membrane protein</topology>
    </subcellularLocation>
</comment>
<dbReference type="AlphaFoldDB" id="A0A1B9J3D2"/>
<evidence type="ECO:0000256" key="1">
    <source>
        <dbReference type="ARBA" id="ARBA00004141"/>
    </source>
</evidence>
<dbReference type="Proteomes" id="UP000092583">
    <property type="component" value="Unassembled WGS sequence"/>
</dbReference>
<evidence type="ECO:0000259" key="7">
    <source>
        <dbReference type="Pfam" id="PF01284"/>
    </source>
</evidence>
<dbReference type="PANTHER" id="PTHR37451:SF1">
    <property type="entry name" value="MARVEL DOMAIN-CONTAINING PROTEIN"/>
    <property type="match status" value="1"/>
</dbReference>
<evidence type="ECO:0000313" key="9">
    <source>
        <dbReference type="Proteomes" id="UP000092583"/>
    </source>
</evidence>
<feature type="region of interest" description="Disordered" evidence="5">
    <location>
        <begin position="189"/>
        <end position="213"/>
    </location>
</feature>
<reference evidence="9" key="2">
    <citation type="submission" date="2013-12" db="EMBL/GenBank/DDBJ databases">
        <title>Evolution of pathogenesis and genome organization in the Tremellales.</title>
        <authorList>
            <person name="Cuomo C."/>
            <person name="Litvintseva A."/>
            <person name="Heitman J."/>
            <person name="Chen Y."/>
            <person name="Sun S."/>
            <person name="Springer D."/>
            <person name="Dromer F."/>
            <person name="Young S."/>
            <person name="Zeng Q."/>
            <person name="Chapman S."/>
            <person name="Gujja S."/>
            <person name="Saif S."/>
            <person name="Birren B."/>
        </authorList>
    </citation>
    <scope>NUCLEOTIDE SEQUENCE [LARGE SCALE GENOMIC DNA]</scope>
    <source>
        <strain evidence="9">CBS 10435</strain>
    </source>
</reference>
<dbReference type="GO" id="GO:0016020">
    <property type="term" value="C:membrane"/>
    <property type="evidence" value="ECO:0007669"/>
    <property type="project" value="UniProtKB-SubCell"/>
</dbReference>
<proteinExistence type="predicted"/>
<evidence type="ECO:0000256" key="3">
    <source>
        <dbReference type="ARBA" id="ARBA00022989"/>
    </source>
</evidence>
<name>A0A1B9J3D2_9TREE</name>
<gene>
    <name evidence="8" type="ORF">L486_01948</name>
</gene>
<feature type="transmembrane region" description="Helical" evidence="6">
    <location>
        <begin position="73"/>
        <end position="92"/>
    </location>
</feature>
<organism evidence="8 9">
    <name type="scientific">Kwoniella mangroviensis CBS 10435</name>
    <dbReference type="NCBI Taxonomy" id="1331196"/>
    <lineage>
        <taxon>Eukaryota</taxon>
        <taxon>Fungi</taxon>
        <taxon>Dikarya</taxon>
        <taxon>Basidiomycota</taxon>
        <taxon>Agaricomycotina</taxon>
        <taxon>Tremellomycetes</taxon>
        <taxon>Tremellales</taxon>
        <taxon>Cryptococcaceae</taxon>
        <taxon>Kwoniella</taxon>
    </lineage>
</organism>
<evidence type="ECO:0000256" key="2">
    <source>
        <dbReference type="ARBA" id="ARBA00022692"/>
    </source>
</evidence>
<dbReference type="InterPro" id="IPR008253">
    <property type="entry name" value="Marvel"/>
</dbReference>
<dbReference type="OrthoDB" id="2562727at2759"/>
<keyword evidence="3 6" id="KW-1133">Transmembrane helix</keyword>
<evidence type="ECO:0000256" key="5">
    <source>
        <dbReference type="SAM" id="MobiDB-lite"/>
    </source>
</evidence>
<evidence type="ECO:0000256" key="6">
    <source>
        <dbReference type="SAM" id="Phobius"/>
    </source>
</evidence>
<feature type="transmembrane region" description="Helical" evidence="6">
    <location>
        <begin position="48"/>
        <end position="66"/>
    </location>
</feature>
<evidence type="ECO:0000313" key="8">
    <source>
        <dbReference type="EMBL" id="OCF62280.1"/>
    </source>
</evidence>
<evidence type="ECO:0000256" key="4">
    <source>
        <dbReference type="ARBA" id="ARBA00023136"/>
    </source>
</evidence>
<sequence length="213" mass="23145">MPSALNLNLISNAIVAICGVVVLGISAYVEHTTRKIGYTSSTYTYDAFVGAFTLIAILALIAVRYGKPSLATIINEAALSGLLWIFWLAAAVSTTHYTSADRAICKHIDDLFDLPEFEDAPADAIALAKKVFKSTCRDLKAQLAFLWIGFVLLTLTTGYLVYLGMKRGNSLWRSNLRSYDHDAHSHADPFADPVGSQRGPVAGVVDEDPDHKP</sequence>
<feature type="domain" description="MARVEL" evidence="7">
    <location>
        <begin position="16"/>
        <end position="157"/>
    </location>
</feature>
<feature type="transmembrane region" description="Helical" evidence="6">
    <location>
        <begin position="144"/>
        <end position="165"/>
    </location>
</feature>
<dbReference type="Pfam" id="PF01284">
    <property type="entry name" value="MARVEL"/>
    <property type="match status" value="1"/>
</dbReference>
<reference evidence="8 9" key="1">
    <citation type="submission" date="2013-07" db="EMBL/GenBank/DDBJ databases">
        <title>The Genome Sequence of Kwoniella mangroviensis CBS10435.</title>
        <authorList>
            <consortium name="The Broad Institute Genome Sequencing Platform"/>
            <person name="Cuomo C."/>
            <person name="Litvintseva A."/>
            <person name="Chen Y."/>
            <person name="Heitman J."/>
            <person name="Sun S."/>
            <person name="Springer D."/>
            <person name="Dromer F."/>
            <person name="Young S.K."/>
            <person name="Zeng Q."/>
            <person name="Gargeya S."/>
            <person name="Fitzgerald M."/>
            <person name="Abouelleil A."/>
            <person name="Alvarado L."/>
            <person name="Berlin A.M."/>
            <person name="Chapman S.B."/>
            <person name="Dewar J."/>
            <person name="Goldberg J."/>
            <person name="Griggs A."/>
            <person name="Gujja S."/>
            <person name="Hansen M."/>
            <person name="Howarth C."/>
            <person name="Imamovic A."/>
            <person name="Larimer J."/>
            <person name="McCowan C."/>
            <person name="Murphy C."/>
            <person name="Pearson M."/>
            <person name="Priest M."/>
            <person name="Roberts A."/>
            <person name="Saif S."/>
            <person name="Shea T."/>
            <person name="Sykes S."/>
            <person name="Wortman J."/>
            <person name="Nusbaum C."/>
            <person name="Birren B."/>
        </authorList>
    </citation>
    <scope>NUCLEOTIDE SEQUENCE [LARGE SCALE GENOMIC DNA]</scope>
    <source>
        <strain evidence="8 9">CBS 10435</strain>
    </source>
</reference>